<feature type="binding site" evidence="4">
    <location>
        <begin position="134"/>
        <end position="137"/>
    </location>
    <ligand>
        <name>pyridoxal 5'-phosphate</name>
        <dbReference type="ChEBI" id="CHEBI:597326"/>
    </ligand>
</feature>
<keyword evidence="8" id="KW-1185">Reference proteome</keyword>
<accession>A0A2P8CZI5</accession>
<comment type="pathway">
    <text evidence="4 6">Amino-acid degradation; L-kynurenine degradation; L-alanine and anthranilate from L-kynurenine: step 1/1.</text>
</comment>
<sequence length="421" mass="47799">MANFEPTLEYAQGQDDIDILFSFRERFHIPQHEGQDCIYLCGNSLGLQPKSTAYLFEKELADWAKWGVEGHFNAERPWFSYHQQFSPSLARIVGAQKEEVVAMNTLTVNLHLLLLSFYKPSGSRYKIIMEAGAFPSDQYAIETQVRMYGHNPDDAIIELSPREGEHCLRDEDILQAIEEAGESVACVMMGAVNYYTGQYYDLKSITEAAHRIGAIAGFDLAHAMGNIPLQLHDWKVDFACWCSYKYLNSGPGGVGGIFVHEKHGNNPEVFRLAGWWGNDESTRFKMKKGFIPAKGAASWQMSNAPVFNMVGHRASLDIFDKTNMRDLRAKSKRMTAYLEFLLQQLNHLSFTIITPSEPERRGAQLSLLFHDKGREAFDALTNQGVIADWREPNVIRVAPVPLYNSFEDVYRFYEVLKTLAV</sequence>
<evidence type="ECO:0000256" key="3">
    <source>
        <dbReference type="ARBA" id="ARBA00022898"/>
    </source>
</evidence>
<keyword evidence="3 4" id="KW-0663">Pyridoxal phosphate</keyword>
<comment type="catalytic activity">
    <reaction evidence="6">
        <text>3-hydroxy-L-kynurenine + H2O = 3-hydroxyanthranilate + L-alanine + H(+)</text>
        <dbReference type="Rhea" id="RHEA:25143"/>
        <dbReference type="ChEBI" id="CHEBI:15377"/>
        <dbReference type="ChEBI" id="CHEBI:15378"/>
        <dbReference type="ChEBI" id="CHEBI:36559"/>
        <dbReference type="ChEBI" id="CHEBI:57972"/>
        <dbReference type="ChEBI" id="CHEBI:58125"/>
        <dbReference type="EC" id="3.7.1.3"/>
    </reaction>
</comment>
<dbReference type="PANTHER" id="PTHR14084:SF0">
    <property type="entry name" value="KYNURENINASE"/>
    <property type="match status" value="1"/>
</dbReference>
<evidence type="ECO:0000256" key="5">
    <source>
        <dbReference type="NCBIfam" id="TIGR01814"/>
    </source>
</evidence>
<dbReference type="GO" id="GO:0043420">
    <property type="term" value="P:anthranilate metabolic process"/>
    <property type="evidence" value="ECO:0007669"/>
    <property type="project" value="TreeGrafter"/>
</dbReference>
<feature type="binding site" evidence="4">
    <location>
        <position position="106"/>
    </location>
    <ligand>
        <name>pyridoxal 5'-phosphate</name>
        <dbReference type="ChEBI" id="CHEBI:597326"/>
    </ligand>
</feature>
<dbReference type="InterPro" id="IPR015424">
    <property type="entry name" value="PyrdxlP-dep_Trfase"/>
</dbReference>
<dbReference type="EC" id="3.7.1.3" evidence="4 5"/>
<dbReference type="UniPathway" id="UPA00253">
    <property type="reaction ID" value="UER00329"/>
</dbReference>
<dbReference type="OrthoDB" id="9812626at2"/>
<dbReference type="Gene3D" id="3.90.1150.10">
    <property type="entry name" value="Aspartate Aminotransferase, domain 1"/>
    <property type="match status" value="1"/>
</dbReference>
<dbReference type="GO" id="GO:0030429">
    <property type="term" value="F:kynureninase activity"/>
    <property type="evidence" value="ECO:0007669"/>
    <property type="project" value="UniProtKB-UniRule"/>
</dbReference>
<dbReference type="FunFam" id="3.40.640.10:FF:000031">
    <property type="entry name" value="Kynureninase"/>
    <property type="match status" value="1"/>
</dbReference>
<feature type="binding site" evidence="4">
    <location>
        <position position="222"/>
    </location>
    <ligand>
        <name>pyridoxal 5'-phosphate</name>
        <dbReference type="ChEBI" id="CHEBI:597326"/>
    </ligand>
</feature>
<dbReference type="HAMAP" id="MF_01970">
    <property type="entry name" value="Kynureninase"/>
    <property type="match status" value="1"/>
</dbReference>
<dbReference type="InterPro" id="IPR015422">
    <property type="entry name" value="PyrdxlP-dep_Trfase_small"/>
</dbReference>
<comment type="pathway">
    <text evidence="4 6">Cofactor biosynthesis; NAD(+) biosynthesis; quinolinate from L-kynurenine: step 2/3.</text>
</comment>
<feature type="modified residue" description="N6-(pyridoxal phosphate)lysine" evidence="4">
    <location>
        <position position="245"/>
    </location>
</feature>
<dbReference type="PANTHER" id="PTHR14084">
    <property type="entry name" value="KYNURENINASE"/>
    <property type="match status" value="1"/>
</dbReference>
<reference evidence="7 8" key="1">
    <citation type="submission" date="2018-03" db="EMBL/GenBank/DDBJ databases">
        <title>Genomic Encyclopedia of Type Strains, Phase III (KMG-III): the genomes of soil and plant-associated and newly described type strains.</title>
        <authorList>
            <person name="Whitman W."/>
        </authorList>
    </citation>
    <scope>NUCLEOTIDE SEQUENCE [LARGE SCALE GENOMIC DNA]</scope>
    <source>
        <strain evidence="7 8">CGMCC 1.12700</strain>
    </source>
</reference>
<comment type="caution">
    <text evidence="7">The sequence shown here is derived from an EMBL/GenBank/DDBJ whole genome shotgun (WGS) entry which is preliminary data.</text>
</comment>
<comment type="caution">
    <text evidence="4">Lacks conserved residue(s) required for the propagation of feature annotation.</text>
</comment>
<evidence type="ECO:0000313" key="8">
    <source>
        <dbReference type="Proteomes" id="UP000240572"/>
    </source>
</evidence>
<dbReference type="Pfam" id="PF22580">
    <property type="entry name" value="KYNU_C"/>
    <property type="match status" value="1"/>
</dbReference>
<dbReference type="GO" id="GO:0019805">
    <property type="term" value="P:quinolinate biosynthetic process"/>
    <property type="evidence" value="ECO:0007669"/>
    <property type="project" value="UniProtKB-UniRule"/>
</dbReference>
<dbReference type="UniPathway" id="UPA00334">
    <property type="reaction ID" value="UER00455"/>
</dbReference>
<comment type="catalytic activity">
    <reaction evidence="4 6">
        <text>L-kynurenine + H2O = anthranilate + L-alanine + H(+)</text>
        <dbReference type="Rhea" id="RHEA:16813"/>
        <dbReference type="ChEBI" id="CHEBI:15377"/>
        <dbReference type="ChEBI" id="CHEBI:15378"/>
        <dbReference type="ChEBI" id="CHEBI:16567"/>
        <dbReference type="ChEBI" id="CHEBI:57959"/>
        <dbReference type="ChEBI" id="CHEBI:57972"/>
        <dbReference type="EC" id="3.7.1.3"/>
    </reaction>
</comment>
<dbReference type="GO" id="GO:0009435">
    <property type="term" value="P:NAD+ biosynthetic process"/>
    <property type="evidence" value="ECO:0007669"/>
    <property type="project" value="UniProtKB-UniRule"/>
</dbReference>
<protein>
    <recommendedName>
        <fullName evidence="4 5">Kynureninase</fullName>
        <ecNumber evidence="4 5">3.7.1.3</ecNumber>
    </recommendedName>
    <alternativeName>
        <fullName evidence="4">L-kynurenine hydrolase</fullName>
    </alternativeName>
</protein>
<dbReference type="GO" id="GO:0005737">
    <property type="term" value="C:cytoplasm"/>
    <property type="evidence" value="ECO:0007669"/>
    <property type="project" value="UniProtKB-UniRule"/>
</dbReference>
<comment type="subunit">
    <text evidence="4 6">Homodimer.</text>
</comment>
<feature type="binding site" evidence="4">
    <location>
        <position position="107"/>
    </location>
    <ligand>
        <name>pyridoxal 5'-phosphate</name>
        <dbReference type="ChEBI" id="CHEBI:597326"/>
    </ligand>
</feature>
<dbReference type="InterPro" id="IPR015421">
    <property type="entry name" value="PyrdxlP-dep_Trfase_major"/>
</dbReference>
<comment type="similarity">
    <text evidence="4 6">Belongs to the kynureninase family.</text>
</comment>
<dbReference type="NCBIfam" id="TIGR01814">
    <property type="entry name" value="kynureninase"/>
    <property type="match status" value="1"/>
</dbReference>
<proteinExistence type="inferred from homology"/>
<dbReference type="SUPFAM" id="SSF53383">
    <property type="entry name" value="PLP-dependent transferases"/>
    <property type="match status" value="1"/>
</dbReference>
<evidence type="ECO:0000256" key="1">
    <source>
        <dbReference type="ARBA" id="ARBA00022642"/>
    </source>
</evidence>
<dbReference type="PIRSF" id="PIRSF038800">
    <property type="entry name" value="KYNU"/>
    <property type="match status" value="1"/>
</dbReference>
<dbReference type="EMBL" id="PYGD01000008">
    <property type="protein sequence ID" value="PSK90336.1"/>
    <property type="molecule type" value="Genomic_DNA"/>
</dbReference>
<comment type="cofactor">
    <cofactor evidence="4 6">
        <name>pyridoxal 5'-phosphate</name>
        <dbReference type="ChEBI" id="CHEBI:597326"/>
    </cofactor>
</comment>
<dbReference type="RefSeq" id="WP_106524215.1">
    <property type="nucleotide sequence ID" value="NZ_PYGD01000008.1"/>
</dbReference>
<feature type="binding site" evidence="4">
    <location>
        <position position="275"/>
    </location>
    <ligand>
        <name>pyridoxal 5'-phosphate</name>
        <dbReference type="ChEBI" id="CHEBI:597326"/>
    </ligand>
</feature>
<dbReference type="AlphaFoldDB" id="A0A2P8CZI5"/>
<dbReference type="Proteomes" id="UP000240572">
    <property type="component" value="Unassembled WGS sequence"/>
</dbReference>
<dbReference type="GO" id="GO:0019441">
    <property type="term" value="P:L-tryptophan catabolic process to kynurenine"/>
    <property type="evidence" value="ECO:0007669"/>
    <property type="project" value="TreeGrafter"/>
</dbReference>
<dbReference type="GO" id="GO:0030170">
    <property type="term" value="F:pyridoxal phosphate binding"/>
    <property type="evidence" value="ECO:0007669"/>
    <property type="project" value="UniProtKB-UniRule"/>
</dbReference>
<dbReference type="GO" id="GO:0097053">
    <property type="term" value="P:L-kynurenine catabolic process"/>
    <property type="evidence" value="ECO:0007669"/>
    <property type="project" value="UniProtKB-UniRule"/>
</dbReference>
<evidence type="ECO:0000256" key="2">
    <source>
        <dbReference type="ARBA" id="ARBA00022801"/>
    </source>
</evidence>
<name>A0A2P8CZI5_9BACT</name>
<comment type="function">
    <text evidence="4 6">Catalyzes the cleavage of L-kynurenine (L-Kyn) and L-3-hydroxykynurenine (L-3OHKyn) into anthranilic acid (AA) and 3-hydroxyanthranilic acid (3-OHAA), respectively.</text>
</comment>
<gene>
    <name evidence="4" type="primary">kynU</name>
    <name evidence="7" type="ORF">B0I18_10866</name>
</gene>
<dbReference type="Gene3D" id="3.40.640.10">
    <property type="entry name" value="Type I PLP-dependent aspartate aminotransferase-like (Major domain)"/>
    <property type="match status" value="1"/>
</dbReference>
<keyword evidence="1 4" id="KW-0662">Pyridine nucleotide biosynthesis</keyword>
<evidence type="ECO:0000256" key="4">
    <source>
        <dbReference type="HAMAP-Rule" id="MF_01970"/>
    </source>
</evidence>
<keyword evidence="2 4" id="KW-0378">Hydrolase</keyword>
<feature type="binding site" evidence="4">
    <location>
        <position position="244"/>
    </location>
    <ligand>
        <name>pyridoxal 5'-phosphate</name>
        <dbReference type="ChEBI" id="CHEBI:597326"/>
    </ligand>
</feature>
<feature type="binding site" evidence="4">
    <location>
        <position position="219"/>
    </location>
    <ligand>
        <name>pyridoxal 5'-phosphate</name>
        <dbReference type="ChEBI" id="CHEBI:597326"/>
    </ligand>
</feature>
<organism evidence="7 8">
    <name type="scientific">Taibaiella chishuiensis</name>
    <dbReference type="NCBI Taxonomy" id="1434707"/>
    <lineage>
        <taxon>Bacteria</taxon>
        <taxon>Pseudomonadati</taxon>
        <taxon>Bacteroidota</taxon>
        <taxon>Chitinophagia</taxon>
        <taxon>Chitinophagales</taxon>
        <taxon>Chitinophagaceae</taxon>
        <taxon>Taibaiella</taxon>
    </lineage>
</organism>
<dbReference type="InterPro" id="IPR010111">
    <property type="entry name" value="Kynureninase"/>
</dbReference>
<feature type="binding site" evidence="4">
    <location>
        <position position="303"/>
    </location>
    <ligand>
        <name>pyridoxal 5'-phosphate</name>
        <dbReference type="ChEBI" id="CHEBI:597326"/>
    </ligand>
</feature>
<evidence type="ECO:0000313" key="7">
    <source>
        <dbReference type="EMBL" id="PSK90336.1"/>
    </source>
</evidence>
<evidence type="ECO:0000256" key="6">
    <source>
        <dbReference type="PIRNR" id="PIRNR038800"/>
    </source>
</evidence>